<sequence length="70" mass="7457">GIRPIYDNEGALDRIVVDLGHLGPISGTVGLNSEGRKIQALELFCFLVPSYGVFGFVDLVVVSSSSDCRS</sequence>
<dbReference type="Proteomes" id="UP001341840">
    <property type="component" value="Unassembled WGS sequence"/>
</dbReference>
<name>A0ABU6TYC2_9FABA</name>
<evidence type="ECO:0000313" key="2">
    <source>
        <dbReference type="Proteomes" id="UP001341840"/>
    </source>
</evidence>
<keyword evidence="2" id="KW-1185">Reference proteome</keyword>
<organism evidence="1 2">
    <name type="scientific">Stylosanthes scabra</name>
    <dbReference type="NCBI Taxonomy" id="79078"/>
    <lineage>
        <taxon>Eukaryota</taxon>
        <taxon>Viridiplantae</taxon>
        <taxon>Streptophyta</taxon>
        <taxon>Embryophyta</taxon>
        <taxon>Tracheophyta</taxon>
        <taxon>Spermatophyta</taxon>
        <taxon>Magnoliopsida</taxon>
        <taxon>eudicotyledons</taxon>
        <taxon>Gunneridae</taxon>
        <taxon>Pentapetalae</taxon>
        <taxon>rosids</taxon>
        <taxon>fabids</taxon>
        <taxon>Fabales</taxon>
        <taxon>Fabaceae</taxon>
        <taxon>Papilionoideae</taxon>
        <taxon>50 kb inversion clade</taxon>
        <taxon>dalbergioids sensu lato</taxon>
        <taxon>Dalbergieae</taxon>
        <taxon>Pterocarpus clade</taxon>
        <taxon>Stylosanthes</taxon>
    </lineage>
</organism>
<feature type="non-terminal residue" evidence="1">
    <location>
        <position position="1"/>
    </location>
</feature>
<reference evidence="1 2" key="1">
    <citation type="journal article" date="2023" name="Plants (Basel)">
        <title>Bridging the Gap: Combining Genomics and Transcriptomics Approaches to Understand Stylosanthes scabra, an Orphan Legume from the Brazilian Caatinga.</title>
        <authorList>
            <person name="Ferreira-Neto J.R.C."/>
            <person name="da Silva M.D."/>
            <person name="Binneck E."/>
            <person name="de Melo N.F."/>
            <person name="da Silva R.H."/>
            <person name="de Melo A.L.T.M."/>
            <person name="Pandolfi V."/>
            <person name="Bustamante F.O."/>
            <person name="Brasileiro-Vidal A.C."/>
            <person name="Benko-Iseppon A.M."/>
        </authorList>
    </citation>
    <scope>NUCLEOTIDE SEQUENCE [LARGE SCALE GENOMIC DNA]</scope>
    <source>
        <tissue evidence="1">Leaves</tissue>
    </source>
</reference>
<accession>A0ABU6TYC2</accession>
<protein>
    <submittedName>
        <fullName evidence="1">Uncharacterized protein</fullName>
    </submittedName>
</protein>
<comment type="caution">
    <text evidence="1">The sequence shown here is derived from an EMBL/GenBank/DDBJ whole genome shotgun (WGS) entry which is preliminary data.</text>
</comment>
<proteinExistence type="predicted"/>
<dbReference type="EMBL" id="JASCZI010093935">
    <property type="protein sequence ID" value="MED6153559.1"/>
    <property type="molecule type" value="Genomic_DNA"/>
</dbReference>
<evidence type="ECO:0000313" key="1">
    <source>
        <dbReference type="EMBL" id="MED6153559.1"/>
    </source>
</evidence>
<gene>
    <name evidence="1" type="ORF">PIB30_103225</name>
</gene>